<accession>A0A0R3KF26</accession>
<dbReference type="AlphaFoldDB" id="A0A0R3KF26"/>
<evidence type="ECO:0000313" key="1">
    <source>
        <dbReference type="EMBL" id="KRQ96880.1"/>
    </source>
</evidence>
<dbReference type="Proteomes" id="UP000051913">
    <property type="component" value="Unassembled WGS sequence"/>
</dbReference>
<dbReference type="STRING" id="1518501.CQ10_34170"/>
<evidence type="ECO:0000313" key="2">
    <source>
        <dbReference type="Proteomes" id="UP000051913"/>
    </source>
</evidence>
<gene>
    <name evidence="1" type="ORF">CP49_32915</name>
</gene>
<reference evidence="1 2" key="1">
    <citation type="submission" date="2014-03" db="EMBL/GenBank/DDBJ databases">
        <title>Bradyrhizobium valentinum sp. nov., isolated from effective nodules of Lupinus mariae-josephae, a lupine endemic of basic-lime soils in Eastern Spain.</title>
        <authorList>
            <person name="Duran D."/>
            <person name="Rey L."/>
            <person name="Navarro A."/>
            <person name="Busquets A."/>
            <person name="Imperial J."/>
            <person name="Ruiz-Argueso T."/>
        </authorList>
    </citation>
    <scope>NUCLEOTIDE SEQUENCE [LARGE SCALE GENOMIC DNA]</scope>
    <source>
        <strain evidence="1 2">LmjM3</strain>
    </source>
</reference>
<sequence>MRDPQMMRAIGQGRHLAGAAKLGRHLVHFTERPAAAGLVELASTQGRMSSSGTIPSSGGAGFCGMIDVTVVLARPGRVCTGFTSKCFSTPSGNKSSWRSRIAFAHIDERERFNHLEICVADAVGQRLTSKKVSSVVQGIIRGPRSLAL</sequence>
<proteinExistence type="predicted"/>
<name>A0A0R3KF26_9BRAD</name>
<protein>
    <submittedName>
        <fullName evidence="1">Uncharacterized protein</fullName>
    </submittedName>
</protein>
<dbReference type="EMBL" id="LLXX01000188">
    <property type="protein sequence ID" value="KRQ96880.1"/>
    <property type="molecule type" value="Genomic_DNA"/>
</dbReference>
<organism evidence="1 2">
    <name type="scientific">Bradyrhizobium valentinum</name>
    <dbReference type="NCBI Taxonomy" id="1518501"/>
    <lineage>
        <taxon>Bacteria</taxon>
        <taxon>Pseudomonadati</taxon>
        <taxon>Pseudomonadota</taxon>
        <taxon>Alphaproteobacteria</taxon>
        <taxon>Hyphomicrobiales</taxon>
        <taxon>Nitrobacteraceae</taxon>
        <taxon>Bradyrhizobium</taxon>
    </lineage>
</organism>
<comment type="caution">
    <text evidence="1">The sequence shown here is derived from an EMBL/GenBank/DDBJ whole genome shotgun (WGS) entry which is preliminary data.</text>
</comment>
<keyword evidence="2" id="KW-1185">Reference proteome</keyword>